<dbReference type="Gene3D" id="3.40.50.720">
    <property type="entry name" value="NAD(P)-binding Rossmann-like Domain"/>
    <property type="match status" value="1"/>
</dbReference>
<dbReference type="Proteomes" id="UP000054937">
    <property type="component" value="Unassembled WGS sequence"/>
</dbReference>
<comment type="caution">
    <text evidence="2">The sequence shown here is derived from an EMBL/GenBank/DDBJ whole genome shotgun (WGS) entry which is preliminary data.</text>
</comment>
<dbReference type="SUPFAM" id="SSF51735">
    <property type="entry name" value="NAD(P)-binding Rossmann-fold domains"/>
    <property type="match status" value="1"/>
</dbReference>
<dbReference type="AlphaFoldDB" id="A0A0V0QKW7"/>
<feature type="domain" description="NAD(P)-binding" evidence="1">
    <location>
        <begin position="29"/>
        <end position="182"/>
    </location>
</feature>
<sequence length="249" mass="28819">MEEQKSQEIQQNLIQNSQCYQGKRALILGGSGAVGRELIQYLCISKEWIKVSIIVRRKLNEWDNIQGKEKLDIIIKDNLDCLEKIDEWSQFQNYDSLYCCLGSRVQYGKNEFIKVDYTYCVLAAEIAIKYNIRHYLLLSSSGANEKSYFLYMKTKGRTENKLKSMQINKLSIFQPGMLRNRRNDRRCGEFIALYLCCCITIPTGISGKDMALSLLQVAEKPNNDKITIYSNSECKKIAKQAKKQYLIDQ</sequence>
<dbReference type="EMBL" id="LDAU01000151">
    <property type="protein sequence ID" value="KRX02868.1"/>
    <property type="molecule type" value="Genomic_DNA"/>
</dbReference>
<protein>
    <recommendedName>
        <fullName evidence="1">NAD(P)-binding domain-containing protein</fullName>
    </recommendedName>
</protein>
<dbReference type="PANTHER" id="PTHR14097">
    <property type="entry name" value="OXIDOREDUCTASE HTATIP2"/>
    <property type="match status" value="1"/>
</dbReference>
<dbReference type="GO" id="GO:0051170">
    <property type="term" value="P:import into nucleus"/>
    <property type="evidence" value="ECO:0007669"/>
    <property type="project" value="TreeGrafter"/>
</dbReference>
<gene>
    <name evidence="2" type="ORF">PPERSA_04071</name>
</gene>
<reference evidence="2 3" key="1">
    <citation type="journal article" date="2015" name="Sci. Rep.">
        <title>Genome of the facultative scuticociliatosis pathogen Pseudocohnilembus persalinus provides insight into its virulence through horizontal gene transfer.</title>
        <authorList>
            <person name="Xiong J."/>
            <person name="Wang G."/>
            <person name="Cheng J."/>
            <person name="Tian M."/>
            <person name="Pan X."/>
            <person name="Warren A."/>
            <person name="Jiang C."/>
            <person name="Yuan D."/>
            <person name="Miao W."/>
        </authorList>
    </citation>
    <scope>NUCLEOTIDE SEQUENCE [LARGE SCALE GENOMIC DNA]</scope>
    <source>
        <strain evidence="2">36N120E</strain>
    </source>
</reference>
<dbReference type="OMA" id="ASGCKHF"/>
<dbReference type="GO" id="GO:0005737">
    <property type="term" value="C:cytoplasm"/>
    <property type="evidence" value="ECO:0007669"/>
    <property type="project" value="TreeGrafter"/>
</dbReference>
<keyword evidence="3" id="KW-1185">Reference proteome</keyword>
<dbReference type="OrthoDB" id="283707at2759"/>
<name>A0A0V0QKW7_PSEPJ</name>
<dbReference type="Pfam" id="PF13460">
    <property type="entry name" value="NAD_binding_10"/>
    <property type="match status" value="1"/>
</dbReference>
<evidence type="ECO:0000259" key="1">
    <source>
        <dbReference type="Pfam" id="PF13460"/>
    </source>
</evidence>
<evidence type="ECO:0000313" key="2">
    <source>
        <dbReference type="EMBL" id="KRX02868.1"/>
    </source>
</evidence>
<accession>A0A0V0QKW7</accession>
<dbReference type="InterPro" id="IPR016040">
    <property type="entry name" value="NAD(P)-bd_dom"/>
</dbReference>
<evidence type="ECO:0000313" key="3">
    <source>
        <dbReference type="Proteomes" id="UP000054937"/>
    </source>
</evidence>
<dbReference type="PANTHER" id="PTHR14097:SF7">
    <property type="entry name" value="OXIDOREDUCTASE HTATIP2"/>
    <property type="match status" value="1"/>
</dbReference>
<dbReference type="InParanoid" id="A0A0V0QKW7"/>
<dbReference type="InterPro" id="IPR036291">
    <property type="entry name" value="NAD(P)-bd_dom_sf"/>
</dbReference>
<proteinExistence type="predicted"/>
<organism evidence="2 3">
    <name type="scientific">Pseudocohnilembus persalinus</name>
    <name type="common">Ciliate</name>
    <dbReference type="NCBI Taxonomy" id="266149"/>
    <lineage>
        <taxon>Eukaryota</taxon>
        <taxon>Sar</taxon>
        <taxon>Alveolata</taxon>
        <taxon>Ciliophora</taxon>
        <taxon>Intramacronucleata</taxon>
        <taxon>Oligohymenophorea</taxon>
        <taxon>Scuticociliatia</taxon>
        <taxon>Philasterida</taxon>
        <taxon>Pseudocohnilembidae</taxon>
        <taxon>Pseudocohnilembus</taxon>
    </lineage>
</organism>